<name>A0ABD2ZM31_9GENT</name>
<keyword evidence="3" id="KW-1185">Reference proteome</keyword>
<feature type="compositionally biased region" description="Polar residues" evidence="1">
    <location>
        <begin position="206"/>
        <end position="224"/>
    </location>
</feature>
<dbReference type="Proteomes" id="UP001630127">
    <property type="component" value="Unassembled WGS sequence"/>
</dbReference>
<evidence type="ECO:0000256" key="1">
    <source>
        <dbReference type="SAM" id="MobiDB-lite"/>
    </source>
</evidence>
<feature type="region of interest" description="Disordered" evidence="1">
    <location>
        <begin position="198"/>
        <end position="224"/>
    </location>
</feature>
<dbReference type="AlphaFoldDB" id="A0ABD2ZM31"/>
<accession>A0ABD2ZM31</accession>
<proteinExistence type="predicted"/>
<feature type="region of interest" description="Disordered" evidence="1">
    <location>
        <begin position="113"/>
        <end position="180"/>
    </location>
</feature>
<evidence type="ECO:0000313" key="3">
    <source>
        <dbReference type="Proteomes" id="UP001630127"/>
    </source>
</evidence>
<evidence type="ECO:0000313" key="2">
    <source>
        <dbReference type="EMBL" id="KAL3519926.1"/>
    </source>
</evidence>
<protein>
    <submittedName>
        <fullName evidence="2">Uncharacterized protein</fullName>
    </submittedName>
</protein>
<dbReference type="EMBL" id="JBJUIK010000008">
    <property type="protein sequence ID" value="KAL3519926.1"/>
    <property type="molecule type" value="Genomic_DNA"/>
</dbReference>
<feature type="region of interest" description="Disordered" evidence="1">
    <location>
        <begin position="1"/>
        <end position="30"/>
    </location>
</feature>
<reference evidence="2 3" key="1">
    <citation type="submission" date="2024-11" db="EMBL/GenBank/DDBJ databases">
        <title>A near-complete genome assembly of Cinchona calisaya.</title>
        <authorList>
            <person name="Lian D.C."/>
            <person name="Zhao X.W."/>
            <person name="Wei L."/>
        </authorList>
    </citation>
    <scope>NUCLEOTIDE SEQUENCE [LARGE SCALE GENOMIC DNA]</scope>
    <source>
        <tissue evidence="2">Nenye</tissue>
    </source>
</reference>
<feature type="compositionally biased region" description="Polar residues" evidence="1">
    <location>
        <begin position="152"/>
        <end position="167"/>
    </location>
</feature>
<organism evidence="2 3">
    <name type="scientific">Cinchona calisaya</name>
    <dbReference type="NCBI Taxonomy" id="153742"/>
    <lineage>
        <taxon>Eukaryota</taxon>
        <taxon>Viridiplantae</taxon>
        <taxon>Streptophyta</taxon>
        <taxon>Embryophyta</taxon>
        <taxon>Tracheophyta</taxon>
        <taxon>Spermatophyta</taxon>
        <taxon>Magnoliopsida</taxon>
        <taxon>eudicotyledons</taxon>
        <taxon>Gunneridae</taxon>
        <taxon>Pentapetalae</taxon>
        <taxon>asterids</taxon>
        <taxon>lamiids</taxon>
        <taxon>Gentianales</taxon>
        <taxon>Rubiaceae</taxon>
        <taxon>Cinchonoideae</taxon>
        <taxon>Cinchoneae</taxon>
        <taxon>Cinchona</taxon>
    </lineage>
</organism>
<comment type="caution">
    <text evidence="2">The sequence shown here is derived from an EMBL/GenBank/DDBJ whole genome shotgun (WGS) entry which is preliminary data.</text>
</comment>
<sequence>MEGQSPNNNVPTAPSSIESRGSSDRPTSFRVMSTTSENSYNDMNLNVPNVSRSIRSNSIAGIGESSFSSDIYGDSGQYRITPDGSLMDNTASISNVDRERQVMLMHDILSQSPGSIGSSINQGQARPRGNTSNLVNTSEYGNWEGRLRRRQQNTTRSTAASNDTTRSGIPDGSFVDDRASISNVDRERQVMLMHDIFSRSPDSIGPSINQGQARPRGNTSNLVNTAENSNWEGRLRRRQHNITRSTTASNDMTLATNTPQIFIVDSSAQGSVSLAETNFVRVIESHRFEISNTSIADRSAILQRLRPTPRRAEMIGQALRSRVDAPGQQQNTQAVHFTNVLPPNSSTGEYHHGVGIPPPPPPPQPYIYNSEGINLAVVLNFDDVQEARPQNNQMLNLATNSDAAMAV</sequence>
<gene>
    <name evidence="2" type="ORF">ACH5RR_018075</name>
</gene>
<feature type="compositionally biased region" description="Polar residues" evidence="1">
    <location>
        <begin position="113"/>
        <end position="140"/>
    </location>
</feature>